<proteinExistence type="predicted"/>
<keyword evidence="1 2" id="KW-0238">DNA-binding</keyword>
<reference evidence="5" key="1">
    <citation type="submission" date="2023-08" db="EMBL/GenBank/DDBJ databases">
        <title>Lactobacillus from the Female Urinary Tract.</title>
        <authorList>
            <person name="Stegman N."/>
            <person name="Jackson B."/>
            <person name="Steiling M."/>
            <person name="Sedano C."/>
            <person name="Wolfe A."/>
            <person name="Putonti C."/>
        </authorList>
    </citation>
    <scope>NUCLEOTIDE SEQUENCE</scope>
    <source>
        <strain evidence="5">UMB5661</strain>
    </source>
</reference>
<sequence length="362" mass="41735">MDKDYKVVLVNTKDPDGEKILNESKHVVRQVPDDYFKFQSVGQHDFCHISLSGQLADDPAFYFRKRDRNSKRQGDNFTDPSVFVNLNIICTLRTYHDKYGQLKEVTSNISARSFREYDKRALALYHKGDRVTVEGSLRTYSAKDASKNWFYVEINSFTVNPYKTFSKMASSAFDTHEPIRRTNDILADYRISNDEKKAQLKWTNLKKDRKLKEQQEQIAHLKEALSNSQKEQIMNDDKQTDSFEAEPMMEDPVNGSPNQNRAVLNEEYQNKPVVPFDKIEMTDETKSGAMNDNDNLNSLETSTIGTSQNMENLSRTKISSNKDEMNNQSATKHSTQNKLNSNTDDKPVTTEELNDALESVFW</sequence>
<evidence type="ECO:0000256" key="1">
    <source>
        <dbReference type="ARBA" id="ARBA00023125"/>
    </source>
</evidence>
<dbReference type="RefSeq" id="WP_224061624.1">
    <property type="nucleotide sequence ID" value="NZ_CP083391.1"/>
</dbReference>
<dbReference type="EMBL" id="JAVTXN010000071">
    <property type="protein sequence ID" value="MDT9610432.1"/>
    <property type="molecule type" value="Genomic_DNA"/>
</dbReference>
<organism evidence="5 6">
    <name type="scientific">Lactobacillus crispatus</name>
    <dbReference type="NCBI Taxonomy" id="47770"/>
    <lineage>
        <taxon>Bacteria</taxon>
        <taxon>Bacillati</taxon>
        <taxon>Bacillota</taxon>
        <taxon>Bacilli</taxon>
        <taxon>Lactobacillales</taxon>
        <taxon>Lactobacillaceae</taxon>
        <taxon>Lactobacillus</taxon>
    </lineage>
</organism>
<dbReference type="SUPFAM" id="SSF50249">
    <property type="entry name" value="Nucleic acid-binding proteins"/>
    <property type="match status" value="1"/>
</dbReference>
<protein>
    <recommendedName>
        <fullName evidence="7">Single-stranded DNA-binding protein</fullName>
    </recommendedName>
</protein>
<keyword evidence="3" id="KW-0175">Coiled coil</keyword>
<evidence type="ECO:0000313" key="5">
    <source>
        <dbReference type="EMBL" id="MDT9610432.1"/>
    </source>
</evidence>
<feature type="compositionally biased region" description="Polar residues" evidence="4">
    <location>
        <begin position="288"/>
        <end position="319"/>
    </location>
</feature>
<name>A0AAW8WMK8_9LACO</name>
<evidence type="ECO:0000256" key="2">
    <source>
        <dbReference type="PROSITE-ProRule" id="PRU00252"/>
    </source>
</evidence>
<dbReference type="Proteomes" id="UP001253287">
    <property type="component" value="Unassembled WGS sequence"/>
</dbReference>
<comment type="caution">
    <text evidence="5">The sequence shown here is derived from an EMBL/GenBank/DDBJ whole genome shotgun (WGS) entry which is preliminary data.</text>
</comment>
<dbReference type="PROSITE" id="PS50935">
    <property type="entry name" value="SSB"/>
    <property type="match status" value="1"/>
</dbReference>
<dbReference type="Gene3D" id="2.40.50.140">
    <property type="entry name" value="Nucleic acid-binding proteins"/>
    <property type="match status" value="1"/>
</dbReference>
<evidence type="ECO:0000256" key="4">
    <source>
        <dbReference type="SAM" id="MobiDB-lite"/>
    </source>
</evidence>
<gene>
    <name evidence="5" type="ORF">RON39_09985</name>
</gene>
<evidence type="ECO:0000256" key="3">
    <source>
        <dbReference type="SAM" id="Coils"/>
    </source>
</evidence>
<dbReference type="InterPro" id="IPR012340">
    <property type="entry name" value="NA-bd_OB-fold"/>
</dbReference>
<feature type="region of interest" description="Disordered" evidence="4">
    <location>
        <begin position="286"/>
        <end position="348"/>
    </location>
</feature>
<dbReference type="GO" id="GO:0003697">
    <property type="term" value="F:single-stranded DNA binding"/>
    <property type="evidence" value="ECO:0007669"/>
    <property type="project" value="InterPro"/>
</dbReference>
<evidence type="ECO:0000313" key="6">
    <source>
        <dbReference type="Proteomes" id="UP001253287"/>
    </source>
</evidence>
<evidence type="ECO:0008006" key="7">
    <source>
        <dbReference type="Google" id="ProtNLM"/>
    </source>
</evidence>
<feature type="compositionally biased region" description="Polar residues" evidence="4">
    <location>
        <begin position="326"/>
        <end position="342"/>
    </location>
</feature>
<dbReference type="InterPro" id="IPR000424">
    <property type="entry name" value="Primosome_PriB/ssb"/>
</dbReference>
<feature type="coiled-coil region" evidence="3">
    <location>
        <begin position="204"/>
        <end position="231"/>
    </location>
</feature>
<dbReference type="AlphaFoldDB" id="A0AAW8WMK8"/>
<accession>A0AAW8WMK8</accession>